<accession>A0ABP7P5U6</accession>
<dbReference type="Pfam" id="PF11248">
    <property type="entry name" value="DUF3046"/>
    <property type="match status" value="1"/>
</dbReference>
<protein>
    <submittedName>
        <fullName evidence="1">DUF3046 domain-containing protein</fullName>
    </submittedName>
</protein>
<comment type="caution">
    <text evidence="1">The sequence shown here is derived from an EMBL/GenBank/DDBJ whole genome shotgun (WGS) entry which is preliminary data.</text>
</comment>
<dbReference type="RefSeq" id="WP_344783209.1">
    <property type="nucleotide sequence ID" value="NZ_BAAAZW010000005.1"/>
</dbReference>
<dbReference type="Proteomes" id="UP001418444">
    <property type="component" value="Unassembled WGS sequence"/>
</dbReference>
<gene>
    <name evidence="1" type="ORF">GCM10022231_20000</name>
</gene>
<name>A0ABP7P5U6_9ACTN</name>
<reference evidence="2" key="1">
    <citation type="journal article" date="2019" name="Int. J. Syst. Evol. Microbiol.">
        <title>The Global Catalogue of Microorganisms (GCM) 10K type strain sequencing project: providing services to taxonomists for standard genome sequencing and annotation.</title>
        <authorList>
            <consortium name="The Broad Institute Genomics Platform"/>
            <consortium name="The Broad Institute Genome Sequencing Center for Infectious Disease"/>
            <person name="Wu L."/>
            <person name="Ma J."/>
        </authorList>
    </citation>
    <scope>NUCLEOTIDE SEQUENCE [LARGE SCALE GENOMIC DNA]</scope>
    <source>
        <strain evidence="2">JCM 16923</strain>
    </source>
</reference>
<dbReference type="EMBL" id="BAAAZW010000005">
    <property type="protein sequence ID" value="GAA3960106.1"/>
    <property type="molecule type" value="Genomic_DNA"/>
</dbReference>
<evidence type="ECO:0000313" key="1">
    <source>
        <dbReference type="EMBL" id="GAA3960106.1"/>
    </source>
</evidence>
<evidence type="ECO:0000313" key="2">
    <source>
        <dbReference type="Proteomes" id="UP001418444"/>
    </source>
</evidence>
<sequence length="64" mass="7414">MRLTEFTELMHTTFGQRTADAMLLDHAILDLGSRTGAQAIEEGVDPRRVWRALCRDFEVPPERW</sequence>
<proteinExistence type="predicted"/>
<keyword evidence="2" id="KW-1185">Reference proteome</keyword>
<dbReference type="InterPro" id="IPR021408">
    <property type="entry name" value="DUF3046"/>
</dbReference>
<organism evidence="1 2">
    <name type="scientific">Gordonia caeni</name>
    <dbReference type="NCBI Taxonomy" id="1007097"/>
    <lineage>
        <taxon>Bacteria</taxon>
        <taxon>Bacillati</taxon>
        <taxon>Actinomycetota</taxon>
        <taxon>Actinomycetes</taxon>
        <taxon>Mycobacteriales</taxon>
        <taxon>Gordoniaceae</taxon>
        <taxon>Gordonia</taxon>
    </lineage>
</organism>